<keyword evidence="12" id="KW-1185">Reference proteome</keyword>
<evidence type="ECO:0000259" key="10">
    <source>
        <dbReference type="Pfam" id="PF00999"/>
    </source>
</evidence>
<organism evidence="11 12">
    <name type="scientific">Halalkalibacter oceani</name>
    <dbReference type="NCBI Taxonomy" id="1653776"/>
    <lineage>
        <taxon>Bacteria</taxon>
        <taxon>Bacillati</taxon>
        <taxon>Bacillota</taxon>
        <taxon>Bacilli</taxon>
        <taxon>Bacillales</taxon>
        <taxon>Bacillaceae</taxon>
        <taxon>Halalkalibacter</taxon>
    </lineage>
</organism>
<feature type="domain" description="Cation/H+ exchanger transmembrane" evidence="10">
    <location>
        <begin position="20"/>
        <end position="381"/>
    </location>
</feature>
<evidence type="ECO:0000256" key="5">
    <source>
        <dbReference type="ARBA" id="ARBA00022692"/>
    </source>
</evidence>
<evidence type="ECO:0000256" key="2">
    <source>
        <dbReference type="ARBA" id="ARBA00005551"/>
    </source>
</evidence>
<feature type="transmembrane region" description="Helical" evidence="9">
    <location>
        <begin position="333"/>
        <end position="355"/>
    </location>
</feature>
<name>A0A9X2IRH6_9BACI</name>
<dbReference type="PANTHER" id="PTHR43562">
    <property type="entry name" value="NAPA-TYPE SODIUM/HYDROGEN ANTIPORTER"/>
    <property type="match status" value="1"/>
</dbReference>
<feature type="transmembrane region" description="Helical" evidence="9">
    <location>
        <begin position="92"/>
        <end position="114"/>
    </location>
</feature>
<evidence type="ECO:0000313" key="12">
    <source>
        <dbReference type="Proteomes" id="UP001139179"/>
    </source>
</evidence>
<dbReference type="GO" id="GO:0015297">
    <property type="term" value="F:antiporter activity"/>
    <property type="evidence" value="ECO:0007669"/>
    <property type="project" value="UniProtKB-KW"/>
</dbReference>
<keyword evidence="7" id="KW-0406">Ion transport</keyword>
<dbReference type="EMBL" id="JAMBOL010000017">
    <property type="protein sequence ID" value="MCM3715583.1"/>
    <property type="molecule type" value="Genomic_DNA"/>
</dbReference>
<dbReference type="PANTHER" id="PTHR43562:SF4">
    <property type="entry name" value="NA(+)_H(+) ANTIPORTER NHAS5"/>
    <property type="match status" value="1"/>
</dbReference>
<dbReference type="Gene3D" id="1.20.1530.20">
    <property type="match status" value="1"/>
</dbReference>
<dbReference type="GO" id="GO:1902600">
    <property type="term" value="P:proton transmembrane transport"/>
    <property type="evidence" value="ECO:0007669"/>
    <property type="project" value="InterPro"/>
</dbReference>
<feature type="transmembrane region" description="Helical" evidence="9">
    <location>
        <begin position="120"/>
        <end position="138"/>
    </location>
</feature>
<dbReference type="GO" id="GO:0016020">
    <property type="term" value="C:membrane"/>
    <property type="evidence" value="ECO:0007669"/>
    <property type="project" value="UniProtKB-SubCell"/>
</dbReference>
<keyword evidence="6 9" id="KW-1133">Transmembrane helix</keyword>
<dbReference type="Pfam" id="PF00999">
    <property type="entry name" value="Na_H_Exchanger"/>
    <property type="match status" value="1"/>
</dbReference>
<keyword evidence="4" id="KW-0050">Antiport</keyword>
<feature type="transmembrane region" description="Helical" evidence="9">
    <location>
        <begin position="270"/>
        <end position="293"/>
    </location>
</feature>
<evidence type="ECO:0000256" key="6">
    <source>
        <dbReference type="ARBA" id="ARBA00022989"/>
    </source>
</evidence>
<feature type="transmembrane region" description="Helical" evidence="9">
    <location>
        <begin position="61"/>
        <end position="80"/>
    </location>
</feature>
<evidence type="ECO:0000256" key="4">
    <source>
        <dbReference type="ARBA" id="ARBA00022449"/>
    </source>
</evidence>
<dbReference type="SUPFAM" id="SSF52402">
    <property type="entry name" value="Adenine nucleotide alpha hydrolases-like"/>
    <property type="match status" value="1"/>
</dbReference>
<dbReference type="InterPro" id="IPR038770">
    <property type="entry name" value="Na+/solute_symporter_sf"/>
</dbReference>
<feature type="transmembrane region" description="Helical" evidence="9">
    <location>
        <begin position="299"/>
        <end position="321"/>
    </location>
</feature>
<feature type="transmembrane region" description="Helical" evidence="9">
    <location>
        <begin position="361"/>
        <end position="381"/>
    </location>
</feature>
<keyword evidence="3" id="KW-0813">Transport</keyword>
<feature type="transmembrane region" description="Helical" evidence="9">
    <location>
        <begin position="218"/>
        <end position="236"/>
    </location>
</feature>
<reference evidence="11" key="1">
    <citation type="submission" date="2022-05" db="EMBL/GenBank/DDBJ databases">
        <title>Comparative Genomics of Spacecraft Associated Microbes.</title>
        <authorList>
            <person name="Tran M.T."/>
            <person name="Wright A."/>
            <person name="Seuylemezian A."/>
            <person name="Eisen J."/>
            <person name="Coil D."/>
        </authorList>
    </citation>
    <scope>NUCLEOTIDE SEQUENCE</scope>
    <source>
        <strain evidence="11">214.1.1</strain>
    </source>
</reference>
<dbReference type="Gene3D" id="3.40.50.12370">
    <property type="match status" value="1"/>
</dbReference>
<feature type="transmembrane region" description="Helical" evidence="9">
    <location>
        <begin position="183"/>
        <end position="206"/>
    </location>
</feature>
<comment type="similarity">
    <text evidence="2">Belongs to the monovalent cation:proton antiporter 2 (CPA2) transporter (TC 2.A.37) family.</text>
</comment>
<evidence type="ECO:0000313" key="11">
    <source>
        <dbReference type="EMBL" id="MCM3715583.1"/>
    </source>
</evidence>
<evidence type="ECO:0000256" key="7">
    <source>
        <dbReference type="ARBA" id="ARBA00023065"/>
    </source>
</evidence>
<keyword evidence="8 9" id="KW-0472">Membrane</keyword>
<protein>
    <submittedName>
        <fullName evidence="11">Cation:proton antiporter</fullName>
    </submittedName>
</protein>
<evidence type="ECO:0000256" key="3">
    <source>
        <dbReference type="ARBA" id="ARBA00022448"/>
    </source>
</evidence>
<sequence length="688" mass="75086">MCLLSQPVTDPVLIFAISMVIFLLAPLLMEKLRIPGIIGLILSGVAIGPNGFGLLDRDPTIILLGTVGLLYIIFIAGLEIDLDGFKKYRTRSLVFGTLSFTIPFLLGLIATYLYGYTLGAAILLGSLLGSHTLLAYPIASRLGISKNKAVTTAVGGTIMTDTLALLVLAVVAGATQGELTANFWFVLIVSLGLYVAAIFIVIPLVATFFFRTFASEGSLEYIFVMTMLFVAAFFATVIGLEPIIGAFLAGLALNRFILEQGTLMNRIKFIGNSIFIPFFLLSVGMLMDLRILFNDPSAWIMAAIVVVLVITGKFLAAWVSGKIFHYSTEEIKLIFGLSIPQAAATLAATLVGFDLGLFDQATVNGVIVMILITCMIGPYTVEKFSRIIAVKEEQRPYEPNTAPERVIVPVANPQTMASLLDLAFIVRGPSPQPLYVLAVAEAGRGEAQARLAQAEKLLENAVAYASGAEVPVHMLTRADSNVTRGMMRALEESRITTAVIGWNGKLSTPQKIFGGILDNLLERSTQMIMVAKLGHSLNTTRRIVILIPSGFDHKPGYYEAVRHAKQIANQVGATIACFVMKDSIASYEESFQEVRPNVQVSWQQLSSWNEWHETYMPLLRRDDIVVVFSARRGTVAWHPQLESLPRTLAHSGPESFIMFYPPEPEPVDLRGTRGTAVPRTVLGKKSYE</sequence>
<gene>
    <name evidence="11" type="ORF">M3202_16070</name>
</gene>
<dbReference type="RefSeq" id="WP_251224317.1">
    <property type="nucleotide sequence ID" value="NZ_JAMBOL010000017.1"/>
</dbReference>
<evidence type="ECO:0000256" key="8">
    <source>
        <dbReference type="ARBA" id="ARBA00023136"/>
    </source>
</evidence>
<evidence type="ECO:0000256" key="1">
    <source>
        <dbReference type="ARBA" id="ARBA00004141"/>
    </source>
</evidence>
<dbReference type="InterPro" id="IPR006153">
    <property type="entry name" value="Cation/H_exchanger_TM"/>
</dbReference>
<keyword evidence="5 9" id="KW-0812">Transmembrane</keyword>
<dbReference type="AlphaFoldDB" id="A0A9X2IRH6"/>
<feature type="transmembrane region" description="Helical" evidence="9">
    <location>
        <begin position="12"/>
        <end position="29"/>
    </location>
</feature>
<proteinExistence type="inferred from homology"/>
<feature type="transmembrane region" description="Helical" evidence="9">
    <location>
        <begin position="150"/>
        <end position="171"/>
    </location>
</feature>
<evidence type="ECO:0000256" key="9">
    <source>
        <dbReference type="SAM" id="Phobius"/>
    </source>
</evidence>
<comment type="subcellular location">
    <subcellularLocation>
        <location evidence="1">Membrane</location>
        <topology evidence="1">Multi-pass membrane protein</topology>
    </subcellularLocation>
</comment>
<dbReference type="Proteomes" id="UP001139179">
    <property type="component" value="Unassembled WGS sequence"/>
</dbReference>
<accession>A0A9X2IRH6</accession>
<feature type="transmembrane region" description="Helical" evidence="9">
    <location>
        <begin position="36"/>
        <end position="55"/>
    </location>
</feature>
<comment type="caution">
    <text evidence="11">The sequence shown here is derived from an EMBL/GenBank/DDBJ whole genome shotgun (WGS) entry which is preliminary data.</text>
</comment>